<sequence>MGFLKTIKEKAKKLKQELVVLHLAYSHPRTPWTAKAIIILVIGYALSPIDLIPDFIPVLGLLDDIILLPLGIYCAIKLIPNEVIKECRERARTYSWDKKKSIVAGVIIAFIWILAVYLIVSHIFINR</sequence>
<evidence type="ECO:0000256" key="3">
    <source>
        <dbReference type="ARBA" id="ARBA00022989"/>
    </source>
</evidence>
<evidence type="ECO:0000256" key="2">
    <source>
        <dbReference type="ARBA" id="ARBA00022692"/>
    </source>
</evidence>
<feature type="domain" description="DUF1232" evidence="6">
    <location>
        <begin position="34"/>
        <end position="70"/>
    </location>
</feature>
<comment type="caution">
    <text evidence="7">The sequence shown here is derived from an EMBL/GenBank/DDBJ whole genome shotgun (WGS) entry which is preliminary data.</text>
</comment>
<comment type="subcellular location">
    <subcellularLocation>
        <location evidence="1">Endomembrane system</location>
        <topology evidence="1">Multi-pass membrane protein</topology>
    </subcellularLocation>
</comment>
<accession>A0A918J552</accession>
<evidence type="ECO:0000259" key="6">
    <source>
        <dbReference type="Pfam" id="PF06803"/>
    </source>
</evidence>
<organism evidence="7 8">
    <name type="scientific">Arenibacter certesii</name>
    <dbReference type="NCBI Taxonomy" id="228955"/>
    <lineage>
        <taxon>Bacteria</taxon>
        <taxon>Pseudomonadati</taxon>
        <taxon>Bacteroidota</taxon>
        <taxon>Flavobacteriia</taxon>
        <taxon>Flavobacteriales</taxon>
        <taxon>Flavobacteriaceae</taxon>
        <taxon>Arenibacter</taxon>
    </lineage>
</organism>
<dbReference type="Proteomes" id="UP000634668">
    <property type="component" value="Unassembled WGS sequence"/>
</dbReference>
<evidence type="ECO:0000256" key="1">
    <source>
        <dbReference type="ARBA" id="ARBA00004127"/>
    </source>
</evidence>
<reference evidence="7" key="1">
    <citation type="journal article" date="2014" name="Int. J. Syst. Evol. Microbiol.">
        <title>Complete genome sequence of Corynebacterium casei LMG S-19264T (=DSM 44701T), isolated from a smear-ripened cheese.</title>
        <authorList>
            <consortium name="US DOE Joint Genome Institute (JGI-PGF)"/>
            <person name="Walter F."/>
            <person name="Albersmeier A."/>
            <person name="Kalinowski J."/>
            <person name="Ruckert C."/>
        </authorList>
    </citation>
    <scope>NUCLEOTIDE SEQUENCE</scope>
    <source>
        <strain evidence="7">KCTC 12113</strain>
    </source>
</reference>
<feature type="transmembrane region" description="Helical" evidence="5">
    <location>
        <begin position="32"/>
        <end position="49"/>
    </location>
</feature>
<dbReference type="RefSeq" id="WP_026814631.1">
    <property type="nucleotide sequence ID" value="NZ_BMWP01000038.1"/>
</dbReference>
<feature type="transmembrane region" description="Helical" evidence="5">
    <location>
        <begin position="55"/>
        <end position="80"/>
    </location>
</feature>
<keyword evidence="3 5" id="KW-1133">Transmembrane helix</keyword>
<proteinExistence type="predicted"/>
<protein>
    <recommendedName>
        <fullName evidence="6">DUF1232 domain-containing protein</fullName>
    </recommendedName>
</protein>
<dbReference type="EMBL" id="BMWP01000038">
    <property type="protein sequence ID" value="GGW48930.1"/>
    <property type="molecule type" value="Genomic_DNA"/>
</dbReference>
<name>A0A918J552_9FLAO</name>
<evidence type="ECO:0000313" key="7">
    <source>
        <dbReference type="EMBL" id="GGW48930.1"/>
    </source>
</evidence>
<gene>
    <name evidence="7" type="ORF">GCM10007383_36170</name>
</gene>
<reference evidence="7" key="2">
    <citation type="submission" date="2020-09" db="EMBL/GenBank/DDBJ databases">
        <authorList>
            <person name="Sun Q."/>
            <person name="Kim S."/>
        </authorList>
    </citation>
    <scope>NUCLEOTIDE SEQUENCE</scope>
    <source>
        <strain evidence="7">KCTC 12113</strain>
    </source>
</reference>
<evidence type="ECO:0000313" key="8">
    <source>
        <dbReference type="Proteomes" id="UP000634668"/>
    </source>
</evidence>
<dbReference type="InterPro" id="IPR010652">
    <property type="entry name" value="DUF1232"/>
</dbReference>
<dbReference type="AlphaFoldDB" id="A0A918J552"/>
<dbReference type="GO" id="GO:0012505">
    <property type="term" value="C:endomembrane system"/>
    <property type="evidence" value="ECO:0007669"/>
    <property type="project" value="UniProtKB-SubCell"/>
</dbReference>
<evidence type="ECO:0000256" key="4">
    <source>
        <dbReference type="ARBA" id="ARBA00023136"/>
    </source>
</evidence>
<keyword evidence="8" id="KW-1185">Reference proteome</keyword>
<evidence type="ECO:0000256" key="5">
    <source>
        <dbReference type="SAM" id="Phobius"/>
    </source>
</evidence>
<feature type="transmembrane region" description="Helical" evidence="5">
    <location>
        <begin position="101"/>
        <end position="125"/>
    </location>
</feature>
<keyword evidence="2 5" id="KW-0812">Transmembrane</keyword>
<keyword evidence="4 5" id="KW-0472">Membrane</keyword>
<dbReference type="Pfam" id="PF06803">
    <property type="entry name" value="DUF1232"/>
    <property type="match status" value="1"/>
</dbReference>